<accession>A0AAP5MZJ6</accession>
<dbReference type="EMBL" id="JARQGV010000004">
    <property type="protein sequence ID" value="MDT2250003.1"/>
    <property type="molecule type" value="Genomic_DNA"/>
</dbReference>
<dbReference type="Proteomes" id="UP001259239">
    <property type="component" value="Unassembled WGS sequence"/>
</dbReference>
<proteinExistence type="predicted"/>
<sequence>MANDIFELDVQIEMMNEEENSNQEVGYTGHSKNWLSFCVSC</sequence>
<gene>
    <name evidence="1" type="ORF">P7H09_01060</name>
</gene>
<protein>
    <submittedName>
        <fullName evidence="1">Uncharacterized protein</fullName>
    </submittedName>
</protein>
<evidence type="ECO:0000313" key="2">
    <source>
        <dbReference type="Proteomes" id="UP001259239"/>
    </source>
</evidence>
<dbReference type="RefSeq" id="WP_257125660.1">
    <property type="nucleotide sequence ID" value="NZ_CBCRXL010000023.1"/>
</dbReference>
<name>A0AAP5MZJ6_9BACL</name>
<reference evidence="1" key="2">
    <citation type="submission" date="2023-03" db="EMBL/GenBank/DDBJ databases">
        <authorList>
            <person name="Obshta O."/>
            <person name="Zabrodski M.W."/>
            <person name="Soomro T."/>
            <person name="Wilson G."/>
            <person name="Masood F."/>
            <person name="Thebeau J."/>
            <person name="Bezerra Da Silva M.C."/>
            <person name="Raza F."/>
            <person name="Biganski S."/>
            <person name="Jose M."/>
            <person name="Camilli M."/>
            <person name="Kozii I.V."/>
            <person name="Kozii R.V."/>
            <person name="Simko E."/>
            <person name="Wood S.C."/>
        </authorList>
    </citation>
    <scope>NUCLEOTIDE SEQUENCE</scope>
    <source>
        <strain evidence="1">PL001</strain>
    </source>
</reference>
<reference evidence="1" key="1">
    <citation type="journal article" date="2023" name="J. Vet. Diagn. Invest.">
        <title>Oxytetracycline-resistant Paenibacillus larvae identified in commercial beekeeping operations in Saskatchewan using pooled honey sampling.</title>
        <authorList>
            <person name="Obshta O."/>
            <person name="Zabrodski M.W."/>
            <person name="Soomro T."/>
            <person name="Wilson G."/>
            <person name="Masood F."/>
            <person name="Thebeau J."/>
            <person name="Silva M.C.B."/>
            <person name="Biganski S."/>
            <person name="Kozii I.V."/>
            <person name="Koziy R.V."/>
            <person name="Raza M.F."/>
            <person name="Jose M.S."/>
            <person name="Simko E."/>
            <person name="Wood S.C."/>
        </authorList>
    </citation>
    <scope>NUCLEOTIDE SEQUENCE</scope>
    <source>
        <strain evidence="1">PL001</strain>
    </source>
</reference>
<dbReference type="GeneID" id="78828560"/>
<evidence type="ECO:0000313" key="1">
    <source>
        <dbReference type="EMBL" id="MDT2250003.1"/>
    </source>
</evidence>
<comment type="caution">
    <text evidence="1">The sequence shown here is derived from an EMBL/GenBank/DDBJ whole genome shotgun (WGS) entry which is preliminary data.</text>
</comment>
<dbReference type="AlphaFoldDB" id="A0AAP5MZJ6"/>
<organism evidence="1 2">
    <name type="scientific">Paenibacillus larvae</name>
    <dbReference type="NCBI Taxonomy" id="1464"/>
    <lineage>
        <taxon>Bacteria</taxon>
        <taxon>Bacillati</taxon>
        <taxon>Bacillota</taxon>
        <taxon>Bacilli</taxon>
        <taxon>Bacillales</taxon>
        <taxon>Paenibacillaceae</taxon>
        <taxon>Paenibacillus</taxon>
    </lineage>
</organism>